<keyword evidence="1" id="KW-0862">Zinc</keyword>
<feature type="transmembrane region" description="Helical" evidence="2">
    <location>
        <begin position="89"/>
        <end position="106"/>
    </location>
</feature>
<dbReference type="Gene3D" id="3.30.160.60">
    <property type="entry name" value="Classic Zinc Finger"/>
    <property type="match status" value="1"/>
</dbReference>
<dbReference type="Proteomes" id="UP000595437">
    <property type="component" value="Chromosome 4"/>
</dbReference>
<keyword evidence="1" id="KW-0863">Zinc-finger</keyword>
<evidence type="ECO:0000313" key="4">
    <source>
        <dbReference type="EMBL" id="QQP53562.1"/>
    </source>
</evidence>
<name>A0A7T8KCU8_CALRO</name>
<dbReference type="SMART" id="SM00355">
    <property type="entry name" value="ZnF_C2H2"/>
    <property type="match status" value="2"/>
</dbReference>
<evidence type="ECO:0000256" key="2">
    <source>
        <dbReference type="SAM" id="Phobius"/>
    </source>
</evidence>
<dbReference type="PROSITE" id="PS50157">
    <property type="entry name" value="ZINC_FINGER_C2H2_2"/>
    <property type="match status" value="1"/>
</dbReference>
<proteinExistence type="predicted"/>
<dbReference type="PROSITE" id="PS00028">
    <property type="entry name" value="ZINC_FINGER_C2H2_1"/>
    <property type="match status" value="1"/>
</dbReference>
<protein>
    <submittedName>
        <fullName evidence="4">LOC100869307</fullName>
    </submittedName>
</protein>
<evidence type="ECO:0000256" key="1">
    <source>
        <dbReference type="PROSITE-ProRule" id="PRU00042"/>
    </source>
</evidence>
<dbReference type="GO" id="GO:0008270">
    <property type="term" value="F:zinc ion binding"/>
    <property type="evidence" value="ECO:0007669"/>
    <property type="project" value="UniProtKB-KW"/>
</dbReference>
<keyword evidence="2" id="KW-0472">Membrane</keyword>
<dbReference type="OrthoDB" id="7786239at2759"/>
<reference evidence="5" key="1">
    <citation type="submission" date="2021-01" db="EMBL/GenBank/DDBJ databases">
        <title>Caligus Genome Assembly.</title>
        <authorList>
            <person name="Gallardo-Escarate C."/>
        </authorList>
    </citation>
    <scope>NUCLEOTIDE SEQUENCE [LARGE SCALE GENOMIC DNA]</scope>
</reference>
<dbReference type="InterPro" id="IPR013087">
    <property type="entry name" value="Znf_C2H2_type"/>
</dbReference>
<dbReference type="EMBL" id="CP045893">
    <property type="protein sequence ID" value="QQP53562.1"/>
    <property type="molecule type" value="Genomic_DNA"/>
</dbReference>
<sequence length="112" mass="12948">MCRTFHLTFMYNCLKCSYSSLRHLNVKRHIEARHFLTDGFKCSKCSGVFKTRETRSKHFLKQHKGDPVYYSTAHFDVKAISVGIMPAKSTPAILFGLLCCSLILRVRKKIFT</sequence>
<dbReference type="AlphaFoldDB" id="A0A7T8KCU8"/>
<organism evidence="4 5">
    <name type="scientific">Caligus rogercresseyi</name>
    <name type="common">Sea louse</name>
    <dbReference type="NCBI Taxonomy" id="217165"/>
    <lineage>
        <taxon>Eukaryota</taxon>
        <taxon>Metazoa</taxon>
        <taxon>Ecdysozoa</taxon>
        <taxon>Arthropoda</taxon>
        <taxon>Crustacea</taxon>
        <taxon>Multicrustacea</taxon>
        <taxon>Hexanauplia</taxon>
        <taxon>Copepoda</taxon>
        <taxon>Siphonostomatoida</taxon>
        <taxon>Caligidae</taxon>
        <taxon>Caligus</taxon>
    </lineage>
</organism>
<keyword evidence="2" id="KW-1133">Transmembrane helix</keyword>
<keyword evidence="1" id="KW-0479">Metal-binding</keyword>
<evidence type="ECO:0000259" key="3">
    <source>
        <dbReference type="PROSITE" id="PS50157"/>
    </source>
</evidence>
<feature type="domain" description="C2H2-type" evidence="3">
    <location>
        <begin position="40"/>
        <end position="68"/>
    </location>
</feature>
<evidence type="ECO:0000313" key="5">
    <source>
        <dbReference type="Proteomes" id="UP000595437"/>
    </source>
</evidence>
<accession>A0A7T8KCU8</accession>
<gene>
    <name evidence="4" type="ORF">FKW44_006080</name>
</gene>
<keyword evidence="5" id="KW-1185">Reference proteome</keyword>
<keyword evidence="2" id="KW-0812">Transmembrane</keyword>